<reference evidence="1 2" key="1">
    <citation type="submission" date="2020-11" db="EMBL/GenBank/DDBJ databases">
        <title>genome sequence of strain KACC 18849.</title>
        <authorList>
            <person name="Gao J."/>
            <person name="Zhang X."/>
        </authorList>
    </citation>
    <scope>NUCLEOTIDE SEQUENCE [LARGE SCALE GENOMIC DNA]</scope>
    <source>
        <strain evidence="1 2">KACC 18849</strain>
    </source>
</reference>
<keyword evidence="2" id="KW-1185">Reference proteome</keyword>
<dbReference type="Proteomes" id="UP000639859">
    <property type="component" value="Unassembled WGS sequence"/>
</dbReference>
<comment type="caution">
    <text evidence="1">The sequence shown here is derived from an EMBL/GenBank/DDBJ whole genome shotgun (WGS) entry which is preliminary data.</text>
</comment>
<protein>
    <submittedName>
        <fullName evidence="1">Uncharacterized protein</fullName>
    </submittedName>
</protein>
<gene>
    <name evidence="1" type="ORF">I4Q42_01550</name>
</gene>
<sequence>MAATRLNTVGESLRAQLRPLALSVTPGVNGFRVAYVGGQYFETVQTDVDPCIAADLRSEALGATAALMARVFGERA</sequence>
<dbReference type="RefSeq" id="WP_198574303.1">
    <property type="nucleotide sequence ID" value="NZ_JADWOX010000001.1"/>
</dbReference>
<evidence type="ECO:0000313" key="2">
    <source>
        <dbReference type="Proteomes" id="UP000639859"/>
    </source>
</evidence>
<dbReference type="EMBL" id="JADWOX010000001">
    <property type="protein sequence ID" value="MBI1682347.1"/>
    <property type="molecule type" value="Genomic_DNA"/>
</dbReference>
<name>A0ABS0SRW8_9CAUL</name>
<proteinExistence type="predicted"/>
<organism evidence="1 2">
    <name type="scientific">Caulobacter hibisci</name>
    <dbReference type="NCBI Taxonomy" id="2035993"/>
    <lineage>
        <taxon>Bacteria</taxon>
        <taxon>Pseudomonadati</taxon>
        <taxon>Pseudomonadota</taxon>
        <taxon>Alphaproteobacteria</taxon>
        <taxon>Caulobacterales</taxon>
        <taxon>Caulobacteraceae</taxon>
        <taxon>Caulobacter</taxon>
    </lineage>
</organism>
<accession>A0ABS0SRW8</accession>
<evidence type="ECO:0000313" key="1">
    <source>
        <dbReference type="EMBL" id="MBI1682347.1"/>
    </source>
</evidence>